<organism evidence="2 3">
    <name type="scientific">Carpinus fangiana</name>
    <dbReference type="NCBI Taxonomy" id="176857"/>
    <lineage>
        <taxon>Eukaryota</taxon>
        <taxon>Viridiplantae</taxon>
        <taxon>Streptophyta</taxon>
        <taxon>Embryophyta</taxon>
        <taxon>Tracheophyta</taxon>
        <taxon>Spermatophyta</taxon>
        <taxon>Magnoliopsida</taxon>
        <taxon>eudicotyledons</taxon>
        <taxon>Gunneridae</taxon>
        <taxon>Pentapetalae</taxon>
        <taxon>rosids</taxon>
        <taxon>fabids</taxon>
        <taxon>Fagales</taxon>
        <taxon>Betulaceae</taxon>
        <taxon>Carpinus</taxon>
    </lineage>
</organism>
<sequence length="555" mass="60466">MGYLGYVYVESKSFEIRSDVRGGVRLEERSKGLSRSVIMAWPTIFWLIVAWDSLAPAVKTREKWRSFRFGSKAYVLLRRKNNFGNFLELSEYGEKGKRCFVIIPEAAAGINKGKEIISSDQSSLQGVKKSYAAVVQGLDQSLSLNFQTLASKSKGDAVGFKEFIGSVSLVDELSAEKEEKEKENKKGADSGRPKMSKEKPNLLVKPTRQYIIKRYNKIYVRRNPPRQHAHWRPVGVGREDQPEKEKPPEECQSATPERVEDLSTTEKAEKTGGHLGSLTMGASETVEEVTGRGEATGSGGLAGGEADSADEGLKADVGGFGGMGQSRSQVTQLTGVAGVVAGVISSCGNEREGTDLAGEDTEEDDRSGGFPGTLIFGVNNTVEEGSGGAERAEPGGLAEGGKTGQFGVVEGVGYERTWIVSAELCNPKSQEASSFAGSLDLRMIVPYIQEVVEQPEYFIAGDLLEGVKQFGNEEVLEIEPLEAIHVDSQGKGSDWVLDRVKRLCHVWGMSYEGYEVEMEKLFRKIEGNRGKMHSPVASPAKSRVNNQREEQGVGQ</sequence>
<keyword evidence="3" id="KW-1185">Reference proteome</keyword>
<feature type="region of interest" description="Disordered" evidence="1">
    <location>
        <begin position="174"/>
        <end position="199"/>
    </location>
</feature>
<feature type="region of interest" description="Disordered" evidence="1">
    <location>
        <begin position="349"/>
        <end position="371"/>
    </location>
</feature>
<name>A0A5N6R6P0_9ROSI</name>
<gene>
    <name evidence="2" type="ORF">FH972_013400</name>
</gene>
<protein>
    <submittedName>
        <fullName evidence="2">Uncharacterized protein</fullName>
    </submittedName>
</protein>
<evidence type="ECO:0000256" key="1">
    <source>
        <dbReference type="SAM" id="MobiDB-lite"/>
    </source>
</evidence>
<reference evidence="2 3" key="1">
    <citation type="submission" date="2019-06" db="EMBL/GenBank/DDBJ databases">
        <title>A chromosomal-level reference genome of Carpinus fangiana (Coryloideae, Betulaceae).</title>
        <authorList>
            <person name="Yang X."/>
            <person name="Wang Z."/>
            <person name="Zhang L."/>
            <person name="Hao G."/>
            <person name="Liu J."/>
            <person name="Yang Y."/>
        </authorList>
    </citation>
    <scope>NUCLEOTIDE SEQUENCE [LARGE SCALE GENOMIC DNA]</scope>
    <source>
        <strain evidence="2">Cfa_2016G</strain>
        <tissue evidence="2">Leaf</tissue>
    </source>
</reference>
<feature type="compositionally biased region" description="Basic and acidic residues" evidence="1">
    <location>
        <begin position="237"/>
        <end position="249"/>
    </location>
</feature>
<feature type="region of interest" description="Disordered" evidence="1">
    <location>
        <begin position="530"/>
        <end position="555"/>
    </location>
</feature>
<feature type="compositionally biased region" description="Basic and acidic residues" evidence="1">
    <location>
        <begin position="257"/>
        <end position="272"/>
    </location>
</feature>
<evidence type="ECO:0000313" key="3">
    <source>
        <dbReference type="Proteomes" id="UP000327013"/>
    </source>
</evidence>
<feature type="compositionally biased region" description="Basic and acidic residues" evidence="1">
    <location>
        <begin position="546"/>
        <end position="555"/>
    </location>
</feature>
<dbReference type="EMBL" id="CM017325">
    <property type="protein sequence ID" value="KAE8056652.1"/>
    <property type="molecule type" value="Genomic_DNA"/>
</dbReference>
<accession>A0A5N6R6P0</accession>
<feature type="compositionally biased region" description="Gly residues" evidence="1">
    <location>
        <begin position="294"/>
        <end position="303"/>
    </location>
</feature>
<dbReference type="Proteomes" id="UP000327013">
    <property type="component" value="Chromosome 5"/>
</dbReference>
<evidence type="ECO:0000313" key="2">
    <source>
        <dbReference type="EMBL" id="KAE8056652.1"/>
    </source>
</evidence>
<feature type="region of interest" description="Disordered" evidence="1">
    <location>
        <begin position="223"/>
        <end position="308"/>
    </location>
</feature>
<dbReference type="AlphaFoldDB" id="A0A5N6R6P0"/>
<proteinExistence type="predicted"/>